<protein>
    <recommendedName>
        <fullName evidence="5">PepSY domain-containing protein</fullName>
    </recommendedName>
</protein>
<name>A0A4Q0MQE0_9HYPH</name>
<dbReference type="OrthoDB" id="8456015at2"/>
<proteinExistence type="predicted"/>
<dbReference type="Proteomes" id="UP000289708">
    <property type="component" value="Unassembled WGS sequence"/>
</dbReference>
<evidence type="ECO:0008006" key="5">
    <source>
        <dbReference type="Google" id="ProtNLM"/>
    </source>
</evidence>
<dbReference type="Gene3D" id="3.10.450.40">
    <property type="match status" value="1"/>
</dbReference>
<organism evidence="3 4">
    <name type="scientific">Hansschlegelia zhihuaiae</name>
    <dbReference type="NCBI Taxonomy" id="405005"/>
    <lineage>
        <taxon>Bacteria</taxon>
        <taxon>Pseudomonadati</taxon>
        <taxon>Pseudomonadota</taxon>
        <taxon>Alphaproteobacteria</taxon>
        <taxon>Hyphomicrobiales</taxon>
        <taxon>Methylopilaceae</taxon>
        <taxon>Hansschlegelia</taxon>
    </lineage>
</organism>
<evidence type="ECO:0000313" key="3">
    <source>
        <dbReference type="EMBL" id="RXF75439.1"/>
    </source>
</evidence>
<keyword evidence="4" id="KW-1185">Reference proteome</keyword>
<feature type="chain" id="PRO_5020843558" description="PepSY domain-containing protein" evidence="2">
    <location>
        <begin position="25"/>
        <end position="213"/>
    </location>
</feature>
<keyword evidence="2" id="KW-0732">Signal</keyword>
<evidence type="ECO:0000256" key="2">
    <source>
        <dbReference type="SAM" id="SignalP"/>
    </source>
</evidence>
<accession>A0A4Q0MQE0</accession>
<sequence>MSSPRSVGLAALMFLFCAGGPASAQDQSVAAPPGQSDRDPSDARPAVAPPGQSDRGRVPGDGRPVVVAPGGSPAVLLAPPGPKDADGESRSAAPADDKEAEDEIERARAAARAADPRLQGLERARAAARAADSSGGKDCLSAREARGAIRANRAVTLVKAMRAAREAWDGEVIDYKLCTYDGALAYELTLLNTDGRVARVRVEAANGKLVGVR</sequence>
<evidence type="ECO:0000313" key="4">
    <source>
        <dbReference type="Proteomes" id="UP000289708"/>
    </source>
</evidence>
<evidence type="ECO:0000256" key="1">
    <source>
        <dbReference type="SAM" id="MobiDB-lite"/>
    </source>
</evidence>
<dbReference type="RefSeq" id="WP_128775617.1">
    <property type="nucleotide sequence ID" value="NZ_RYFI01000001.1"/>
</dbReference>
<dbReference type="AlphaFoldDB" id="A0A4Q0MQE0"/>
<comment type="caution">
    <text evidence="3">The sequence shown here is derived from an EMBL/GenBank/DDBJ whole genome shotgun (WGS) entry which is preliminary data.</text>
</comment>
<feature type="compositionally biased region" description="Low complexity" evidence="1">
    <location>
        <begin position="61"/>
        <end position="75"/>
    </location>
</feature>
<reference evidence="3 4" key="1">
    <citation type="submission" date="2018-12" db="EMBL/GenBank/DDBJ databases">
        <title>bacterium Hansschlegelia zhihuaiae S113.</title>
        <authorList>
            <person name="He J."/>
        </authorList>
    </citation>
    <scope>NUCLEOTIDE SEQUENCE [LARGE SCALE GENOMIC DNA]</scope>
    <source>
        <strain evidence="3 4">S 113</strain>
    </source>
</reference>
<feature type="signal peptide" evidence="2">
    <location>
        <begin position="1"/>
        <end position="24"/>
    </location>
</feature>
<gene>
    <name evidence="3" type="ORF">EK403_00855</name>
</gene>
<dbReference type="EMBL" id="RYFI01000001">
    <property type="protein sequence ID" value="RXF75439.1"/>
    <property type="molecule type" value="Genomic_DNA"/>
</dbReference>
<feature type="region of interest" description="Disordered" evidence="1">
    <location>
        <begin position="22"/>
        <end position="102"/>
    </location>
</feature>